<dbReference type="SUPFAM" id="SSF51316">
    <property type="entry name" value="Mss4-like"/>
    <property type="match status" value="1"/>
</dbReference>
<comment type="caution">
    <text evidence="6">The sequence shown here is derived from an EMBL/GenBank/DDBJ whole genome shotgun (WGS) entry which is preliminary data.</text>
</comment>
<keyword evidence="2" id="KW-0479">Metal-binding</keyword>
<protein>
    <recommendedName>
        <fullName evidence="5">CENP-V/GFA domain-containing protein</fullName>
    </recommendedName>
</protein>
<evidence type="ECO:0000256" key="2">
    <source>
        <dbReference type="ARBA" id="ARBA00022723"/>
    </source>
</evidence>
<dbReference type="InterPro" id="IPR011057">
    <property type="entry name" value="Mss4-like_sf"/>
</dbReference>
<evidence type="ECO:0000313" key="7">
    <source>
        <dbReference type="Proteomes" id="UP001338125"/>
    </source>
</evidence>
<dbReference type="Gene3D" id="3.90.1590.10">
    <property type="entry name" value="glutathione-dependent formaldehyde- activating enzyme (gfa)"/>
    <property type="match status" value="1"/>
</dbReference>
<dbReference type="InterPro" id="IPR006913">
    <property type="entry name" value="CENP-V/GFA"/>
</dbReference>
<feature type="domain" description="CENP-V/GFA" evidence="5">
    <location>
        <begin position="2"/>
        <end position="125"/>
    </location>
</feature>
<evidence type="ECO:0000256" key="1">
    <source>
        <dbReference type="ARBA" id="ARBA00005495"/>
    </source>
</evidence>
<sequence length="138" mass="15064">MPSGSCWCGSLKYEYSGEPAMVGLCHCKSCQKISGGAYTTGIVMPKDQLSVTSGTPKTYTQKHESGMNVTIFFCGNCSSTLYKQADSDMLLPFSVLMAGTLDEPDKAELMKPQVELNCKDRMSWLAPVTGAQSRHEFE</sequence>
<keyword evidence="4" id="KW-0456">Lyase</keyword>
<dbReference type="EMBL" id="JAVFKD010000012">
    <property type="protein sequence ID" value="KAK5992636.1"/>
    <property type="molecule type" value="Genomic_DNA"/>
</dbReference>
<dbReference type="PANTHER" id="PTHR33337:SF30">
    <property type="entry name" value="DUF636 DOMAIN PROTEIN (AFU_ORTHOLOGUE AFUA_1G03180)"/>
    <property type="match status" value="1"/>
</dbReference>
<dbReference type="PROSITE" id="PS51891">
    <property type="entry name" value="CENP_V_GFA"/>
    <property type="match status" value="1"/>
</dbReference>
<name>A0ABR0SKF5_9HYPO</name>
<accession>A0ABR0SKF5</accession>
<comment type="similarity">
    <text evidence="1">Belongs to the Gfa family.</text>
</comment>
<dbReference type="Pfam" id="PF04828">
    <property type="entry name" value="GFA"/>
    <property type="match status" value="1"/>
</dbReference>
<proteinExistence type="inferred from homology"/>
<dbReference type="PANTHER" id="PTHR33337">
    <property type="entry name" value="GFA DOMAIN-CONTAINING PROTEIN"/>
    <property type="match status" value="1"/>
</dbReference>
<organism evidence="6 7">
    <name type="scientific">Cladobotryum mycophilum</name>
    <dbReference type="NCBI Taxonomy" id="491253"/>
    <lineage>
        <taxon>Eukaryota</taxon>
        <taxon>Fungi</taxon>
        <taxon>Dikarya</taxon>
        <taxon>Ascomycota</taxon>
        <taxon>Pezizomycotina</taxon>
        <taxon>Sordariomycetes</taxon>
        <taxon>Hypocreomycetidae</taxon>
        <taxon>Hypocreales</taxon>
        <taxon>Hypocreaceae</taxon>
        <taxon>Cladobotryum</taxon>
    </lineage>
</organism>
<evidence type="ECO:0000259" key="5">
    <source>
        <dbReference type="PROSITE" id="PS51891"/>
    </source>
</evidence>
<gene>
    <name evidence="6" type="ORF">PT974_06051</name>
</gene>
<dbReference type="Proteomes" id="UP001338125">
    <property type="component" value="Unassembled WGS sequence"/>
</dbReference>
<reference evidence="6 7" key="1">
    <citation type="submission" date="2024-01" db="EMBL/GenBank/DDBJ databases">
        <title>Complete genome of Cladobotryum mycophilum ATHUM6906.</title>
        <authorList>
            <person name="Christinaki A.C."/>
            <person name="Myridakis A.I."/>
            <person name="Kouvelis V.N."/>
        </authorList>
    </citation>
    <scope>NUCLEOTIDE SEQUENCE [LARGE SCALE GENOMIC DNA]</scope>
    <source>
        <strain evidence="6 7">ATHUM6906</strain>
    </source>
</reference>
<keyword evidence="3" id="KW-0862">Zinc</keyword>
<evidence type="ECO:0000256" key="4">
    <source>
        <dbReference type="ARBA" id="ARBA00023239"/>
    </source>
</evidence>
<evidence type="ECO:0000313" key="6">
    <source>
        <dbReference type="EMBL" id="KAK5992636.1"/>
    </source>
</evidence>
<keyword evidence="7" id="KW-1185">Reference proteome</keyword>
<evidence type="ECO:0000256" key="3">
    <source>
        <dbReference type="ARBA" id="ARBA00022833"/>
    </source>
</evidence>